<evidence type="ECO:0000259" key="7">
    <source>
        <dbReference type="PROSITE" id="PS50011"/>
    </source>
</evidence>
<dbReference type="PROSITE" id="PS00107">
    <property type="entry name" value="PROTEIN_KINASE_ATP"/>
    <property type="match status" value="1"/>
</dbReference>
<gene>
    <name evidence="8" type="ORF">FPE_LOCUS17817</name>
</gene>
<dbReference type="EMBL" id="OU503045">
    <property type="protein sequence ID" value="CAI9770184.1"/>
    <property type="molecule type" value="Genomic_DNA"/>
</dbReference>
<keyword evidence="1" id="KW-0808">Transferase</keyword>
<dbReference type="InterPro" id="IPR052751">
    <property type="entry name" value="Plant_MAPKKK"/>
</dbReference>
<reference evidence="8" key="1">
    <citation type="submission" date="2023-05" db="EMBL/GenBank/DDBJ databases">
        <authorList>
            <person name="Huff M."/>
        </authorList>
    </citation>
    <scope>NUCLEOTIDE SEQUENCE</scope>
</reference>
<accession>A0AAD2DYA2</accession>
<dbReference type="GO" id="GO:0005524">
    <property type="term" value="F:ATP binding"/>
    <property type="evidence" value="ECO:0007669"/>
    <property type="project" value="UniProtKB-UniRule"/>
</dbReference>
<organism evidence="8 9">
    <name type="scientific">Fraxinus pennsylvanica</name>
    <dbReference type="NCBI Taxonomy" id="56036"/>
    <lineage>
        <taxon>Eukaryota</taxon>
        <taxon>Viridiplantae</taxon>
        <taxon>Streptophyta</taxon>
        <taxon>Embryophyta</taxon>
        <taxon>Tracheophyta</taxon>
        <taxon>Spermatophyta</taxon>
        <taxon>Magnoliopsida</taxon>
        <taxon>eudicotyledons</taxon>
        <taxon>Gunneridae</taxon>
        <taxon>Pentapetalae</taxon>
        <taxon>asterids</taxon>
        <taxon>lamiids</taxon>
        <taxon>Lamiales</taxon>
        <taxon>Oleaceae</taxon>
        <taxon>Oleeae</taxon>
        <taxon>Fraxinus</taxon>
    </lineage>
</organism>
<dbReference type="PANTHER" id="PTHR48011">
    <property type="entry name" value="CCR4-NOT TRANSCRIPTIONAL COMPLEX SUBUNIT CAF120-RELATED"/>
    <property type="match status" value="1"/>
</dbReference>
<evidence type="ECO:0000256" key="3">
    <source>
        <dbReference type="ARBA" id="ARBA00022777"/>
    </source>
</evidence>
<evidence type="ECO:0000256" key="5">
    <source>
        <dbReference type="PROSITE-ProRule" id="PRU10141"/>
    </source>
</evidence>
<name>A0AAD2DYA2_9LAMI</name>
<proteinExistence type="inferred from homology"/>
<evidence type="ECO:0000256" key="1">
    <source>
        <dbReference type="ARBA" id="ARBA00022679"/>
    </source>
</evidence>
<evidence type="ECO:0000313" key="9">
    <source>
        <dbReference type="Proteomes" id="UP000834106"/>
    </source>
</evidence>
<dbReference type="AlphaFoldDB" id="A0AAD2DYA2"/>
<keyword evidence="9" id="KW-1185">Reference proteome</keyword>
<evidence type="ECO:0000313" key="8">
    <source>
        <dbReference type="EMBL" id="CAI9770184.1"/>
    </source>
</evidence>
<dbReference type="GO" id="GO:0007165">
    <property type="term" value="P:signal transduction"/>
    <property type="evidence" value="ECO:0007669"/>
    <property type="project" value="TreeGrafter"/>
</dbReference>
<evidence type="ECO:0000256" key="2">
    <source>
        <dbReference type="ARBA" id="ARBA00022741"/>
    </source>
</evidence>
<keyword evidence="6" id="KW-0723">Serine/threonine-protein kinase</keyword>
<dbReference type="InterPro" id="IPR011009">
    <property type="entry name" value="Kinase-like_dom_sf"/>
</dbReference>
<keyword evidence="3" id="KW-0418">Kinase</keyword>
<dbReference type="InterPro" id="IPR008271">
    <property type="entry name" value="Ser/Thr_kinase_AS"/>
</dbReference>
<comment type="similarity">
    <text evidence="6">Belongs to the protein kinase superfamily.</text>
</comment>
<dbReference type="Pfam" id="PF00069">
    <property type="entry name" value="Pkinase"/>
    <property type="match status" value="1"/>
</dbReference>
<dbReference type="Proteomes" id="UP000834106">
    <property type="component" value="Chromosome 10"/>
</dbReference>
<dbReference type="InterPro" id="IPR000719">
    <property type="entry name" value="Prot_kinase_dom"/>
</dbReference>
<dbReference type="PANTHER" id="PTHR48011:SF18">
    <property type="entry name" value="MITOGEN-ACTIVATED PROTEIN KINASE KINASE KINASE 19-RELATED"/>
    <property type="match status" value="1"/>
</dbReference>
<keyword evidence="4 5" id="KW-0067">ATP-binding</keyword>
<feature type="binding site" evidence="5">
    <location>
        <position position="52"/>
    </location>
    <ligand>
        <name>ATP</name>
        <dbReference type="ChEBI" id="CHEBI:30616"/>
    </ligand>
</feature>
<evidence type="ECO:0000256" key="4">
    <source>
        <dbReference type="ARBA" id="ARBA00022840"/>
    </source>
</evidence>
<evidence type="ECO:0000256" key="6">
    <source>
        <dbReference type="RuleBase" id="RU000304"/>
    </source>
</evidence>
<dbReference type="GO" id="GO:0004674">
    <property type="term" value="F:protein serine/threonine kinase activity"/>
    <property type="evidence" value="ECO:0007669"/>
    <property type="project" value="UniProtKB-KW"/>
</dbReference>
<dbReference type="SMART" id="SM00220">
    <property type="entry name" value="S_TKc"/>
    <property type="match status" value="1"/>
</dbReference>
<dbReference type="Gene3D" id="1.10.510.10">
    <property type="entry name" value="Transferase(Phosphotransferase) domain 1"/>
    <property type="match status" value="1"/>
</dbReference>
<feature type="domain" description="Protein kinase" evidence="7">
    <location>
        <begin position="15"/>
        <end position="284"/>
    </location>
</feature>
<keyword evidence="2 5" id="KW-0547">Nucleotide-binding</keyword>
<dbReference type="SUPFAM" id="SSF56112">
    <property type="entry name" value="Protein kinase-like (PK-like)"/>
    <property type="match status" value="1"/>
</dbReference>
<protein>
    <recommendedName>
        <fullName evidence="7">Protein kinase domain-containing protein</fullName>
    </recommendedName>
</protein>
<dbReference type="PROSITE" id="PS00108">
    <property type="entry name" value="PROTEIN_KINASE_ST"/>
    <property type="match status" value="1"/>
</dbReference>
<sequence length="332" mass="37208">MTGAQISYEDTDHHWRKDYILGSGTYGTVYFASKLDSRLSLSPHSLSVAAVKSGSAYLSSLKEEGEILHELRGCPEIVQCFGADISFENNRDVFNLLLEYAPGGSLADLIKNKEGKMPESHIACYTYMLLKGLSHVHEKGFVHCDMKPDNILVFPNEHGSTIHSLKIADFGLAKRSEEEEEFIPGSSSFNRGALLYASPESISKGIHKPVTDIWSLGCIIVEMITGKPLWTSRNARDLIDEIKFGHPNIPKNISYCAEDFLKLCLIKNEYQRWTANMLLNHPFIFMNLSALPLNFKNPVLPNPFGSDMQAYKLDLFSTPSKIEEPTDHSVYV</sequence>
<dbReference type="PROSITE" id="PS50011">
    <property type="entry name" value="PROTEIN_KINASE_DOM"/>
    <property type="match status" value="1"/>
</dbReference>
<dbReference type="InterPro" id="IPR017441">
    <property type="entry name" value="Protein_kinase_ATP_BS"/>
</dbReference>